<sequence>MKAFRPPPAAAPFWIKPVAAALLVLAADQLFYGHPVGATLGMFALLAIAAVVLVQPAARKAWAPLLAAIFFASVLIEAPSLLAFGLWIVAIAVAALSARVGRAEDAWRWLQRLAAMLALGLVAPFRDFGRARRRAPGSGAALRRLPVLVLPVVGGMVFLALFTAANPVIAQAIGQWRFPELDLPRTGFAVLVAFGVWMLLRPAFKRPPYGLPAPKPGAAPLPGLSVASVGLSLVVFNAVFALQNGLDIAFLWSRAPLPEGVSLAEYAHRGAYPLIATALLAGLFVLVALAPGSATARSAWLRRLVVLWVAQNLFLVASSILRTLDYVDVYALTRLRLAALIWMVLVGVGLLLICWRMLRGSSAAWLINANAAAAGLVLAACTVVDLGAVAAAWNVRHARELGGNGEALDVCYLERLGDSSIVALSQLRVTALPPVLAARVAWSRETVLNDLTYRQSRWRGWSWRAERRLDEALALAPRDRTISVPAGTLDCRGVPMAYSR</sequence>
<keyword evidence="1" id="KW-1133">Transmembrane helix</keyword>
<gene>
    <name evidence="2" type="ORF">I4Q42_17690</name>
</gene>
<accession>A0ABS0T0V4</accession>
<dbReference type="InterPro" id="IPR025291">
    <property type="entry name" value="DUF4153"/>
</dbReference>
<feature type="transmembrane region" description="Helical" evidence="1">
    <location>
        <begin position="66"/>
        <end position="97"/>
    </location>
</feature>
<protein>
    <submittedName>
        <fullName evidence="2">DUF4173 domain-containing protein</fullName>
    </submittedName>
</protein>
<feature type="transmembrane region" description="Helical" evidence="1">
    <location>
        <begin position="336"/>
        <end position="358"/>
    </location>
</feature>
<evidence type="ECO:0000313" key="3">
    <source>
        <dbReference type="Proteomes" id="UP000639859"/>
    </source>
</evidence>
<comment type="caution">
    <text evidence="2">The sequence shown here is derived from an EMBL/GenBank/DDBJ whole genome shotgun (WGS) entry which is preliminary data.</text>
</comment>
<feature type="transmembrane region" description="Helical" evidence="1">
    <location>
        <begin position="145"/>
        <end position="163"/>
    </location>
</feature>
<dbReference type="Proteomes" id="UP000639859">
    <property type="component" value="Unassembled WGS sequence"/>
</dbReference>
<feature type="transmembrane region" description="Helical" evidence="1">
    <location>
        <begin position="370"/>
        <end position="393"/>
    </location>
</feature>
<dbReference type="EMBL" id="JADWOX010000013">
    <property type="protein sequence ID" value="MBI1685505.1"/>
    <property type="molecule type" value="Genomic_DNA"/>
</dbReference>
<feature type="transmembrane region" description="Helical" evidence="1">
    <location>
        <begin position="36"/>
        <end position="54"/>
    </location>
</feature>
<keyword evidence="1" id="KW-0472">Membrane</keyword>
<reference evidence="2 3" key="1">
    <citation type="submission" date="2020-11" db="EMBL/GenBank/DDBJ databases">
        <title>genome sequence of strain KACC 18849.</title>
        <authorList>
            <person name="Gao J."/>
            <person name="Zhang X."/>
        </authorList>
    </citation>
    <scope>NUCLEOTIDE SEQUENCE [LARGE SCALE GENOMIC DNA]</scope>
    <source>
        <strain evidence="2 3">KACC 18849</strain>
    </source>
</reference>
<organism evidence="2 3">
    <name type="scientific">Caulobacter hibisci</name>
    <dbReference type="NCBI Taxonomy" id="2035993"/>
    <lineage>
        <taxon>Bacteria</taxon>
        <taxon>Pseudomonadati</taxon>
        <taxon>Pseudomonadota</taxon>
        <taxon>Alphaproteobacteria</taxon>
        <taxon>Caulobacterales</taxon>
        <taxon>Caulobacteraceae</taxon>
        <taxon>Caulobacter</taxon>
    </lineage>
</organism>
<feature type="transmembrane region" description="Helical" evidence="1">
    <location>
        <begin position="183"/>
        <end position="200"/>
    </location>
</feature>
<feature type="transmembrane region" description="Helical" evidence="1">
    <location>
        <begin position="304"/>
        <end position="324"/>
    </location>
</feature>
<dbReference type="Pfam" id="PF13687">
    <property type="entry name" value="DUF4153"/>
    <property type="match status" value="1"/>
</dbReference>
<feature type="transmembrane region" description="Helical" evidence="1">
    <location>
        <begin position="109"/>
        <end position="125"/>
    </location>
</feature>
<evidence type="ECO:0000313" key="2">
    <source>
        <dbReference type="EMBL" id="MBI1685505.1"/>
    </source>
</evidence>
<name>A0ABS0T0V4_9CAUL</name>
<keyword evidence="3" id="KW-1185">Reference proteome</keyword>
<keyword evidence="1" id="KW-0812">Transmembrane</keyword>
<dbReference type="RefSeq" id="WP_198577412.1">
    <property type="nucleotide sequence ID" value="NZ_JADWOX010000013.1"/>
</dbReference>
<proteinExistence type="predicted"/>
<feature type="transmembrane region" description="Helical" evidence="1">
    <location>
        <begin position="271"/>
        <end position="292"/>
    </location>
</feature>
<feature type="transmembrane region" description="Helical" evidence="1">
    <location>
        <begin position="221"/>
        <end position="242"/>
    </location>
</feature>
<evidence type="ECO:0000256" key="1">
    <source>
        <dbReference type="SAM" id="Phobius"/>
    </source>
</evidence>